<gene>
    <name evidence="2" type="ORF">GALMADRAFT_20872</name>
</gene>
<name>A0A067SJU3_GALM3</name>
<feature type="non-terminal residue" evidence="2">
    <location>
        <position position="134"/>
    </location>
</feature>
<evidence type="ECO:0000313" key="3">
    <source>
        <dbReference type="Proteomes" id="UP000027222"/>
    </source>
</evidence>
<dbReference type="PROSITE" id="PS51471">
    <property type="entry name" value="FE2OG_OXY"/>
    <property type="match status" value="1"/>
</dbReference>
<sequence length="134" mass="15256">FGRGSENVLDLSYRSGREIPAADIGIDNKVQETLLYDVKRFMFPGREVDMRLYKLALYETGGHFDWHMDSTHSDKHQATLLLALNTSWEGGNLALRRSGGPDPWTQLQAVAFYTDTEHRVEPVKSGVRIVLQYD</sequence>
<dbReference type="InterPro" id="IPR005123">
    <property type="entry name" value="Oxoglu/Fe-dep_dioxygenase_dom"/>
</dbReference>
<evidence type="ECO:0000313" key="2">
    <source>
        <dbReference type="EMBL" id="KDR67008.1"/>
    </source>
</evidence>
<feature type="non-terminal residue" evidence="2">
    <location>
        <position position="1"/>
    </location>
</feature>
<dbReference type="EMBL" id="KL142418">
    <property type="protein sequence ID" value="KDR67008.1"/>
    <property type="molecule type" value="Genomic_DNA"/>
</dbReference>
<reference evidence="3" key="1">
    <citation type="journal article" date="2014" name="Proc. Natl. Acad. Sci. U.S.A.">
        <title>Extensive sampling of basidiomycete genomes demonstrates inadequacy of the white-rot/brown-rot paradigm for wood decay fungi.</title>
        <authorList>
            <person name="Riley R."/>
            <person name="Salamov A.A."/>
            <person name="Brown D.W."/>
            <person name="Nagy L.G."/>
            <person name="Floudas D."/>
            <person name="Held B.W."/>
            <person name="Levasseur A."/>
            <person name="Lombard V."/>
            <person name="Morin E."/>
            <person name="Otillar R."/>
            <person name="Lindquist E.A."/>
            <person name="Sun H."/>
            <person name="LaButti K.M."/>
            <person name="Schmutz J."/>
            <person name="Jabbour D."/>
            <person name="Luo H."/>
            <person name="Baker S.E."/>
            <person name="Pisabarro A.G."/>
            <person name="Walton J.D."/>
            <person name="Blanchette R.A."/>
            <person name="Henrissat B."/>
            <person name="Martin F."/>
            <person name="Cullen D."/>
            <person name="Hibbett D.S."/>
            <person name="Grigoriev I.V."/>
        </authorList>
    </citation>
    <scope>NUCLEOTIDE SEQUENCE [LARGE SCALE GENOMIC DNA]</scope>
    <source>
        <strain evidence="3">CBS 339.88</strain>
    </source>
</reference>
<dbReference type="InterPro" id="IPR044862">
    <property type="entry name" value="Pro_4_hyd_alph_FE2OG_OXY"/>
</dbReference>
<dbReference type="OrthoDB" id="27483at2759"/>
<organism evidence="2 3">
    <name type="scientific">Galerina marginata (strain CBS 339.88)</name>
    <dbReference type="NCBI Taxonomy" id="685588"/>
    <lineage>
        <taxon>Eukaryota</taxon>
        <taxon>Fungi</taxon>
        <taxon>Dikarya</taxon>
        <taxon>Basidiomycota</taxon>
        <taxon>Agaricomycotina</taxon>
        <taxon>Agaricomycetes</taxon>
        <taxon>Agaricomycetidae</taxon>
        <taxon>Agaricales</taxon>
        <taxon>Agaricineae</taxon>
        <taxon>Strophariaceae</taxon>
        <taxon>Galerina</taxon>
    </lineage>
</organism>
<feature type="domain" description="Fe2OG dioxygenase" evidence="1">
    <location>
        <begin position="47"/>
        <end position="134"/>
    </location>
</feature>
<dbReference type="PANTHER" id="PTHR33099">
    <property type="entry name" value="FE2OG DIOXYGENASE DOMAIN-CONTAINING PROTEIN"/>
    <property type="match status" value="1"/>
</dbReference>
<dbReference type="STRING" id="685588.A0A067SJU3"/>
<dbReference type="Pfam" id="PF13640">
    <property type="entry name" value="2OG-FeII_Oxy_3"/>
    <property type="match status" value="1"/>
</dbReference>
<protein>
    <recommendedName>
        <fullName evidence="1">Fe2OG dioxygenase domain-containing protein</fullName>
    </recommendedName>
</protein>
<dbReference type="Proteomes" id="UP000027222">
    <property type="component" value="Unassembled WGS sequence"/>
</dbReference>
<keyword evidence="3" id="KW-1185">Reference proteome</keyword>
<dbReference type="Gene3D" id="2.60.120.620">
    <property type="entry name" value="q2cbj1_9rhob like domain"/>
    <property type="match status" value="1"/>
</dbReference>
<proteinExistence type="predicted"/>
<evidence type="ECO:0000259" key="1">
    <source>
        <dbReference type="PROSITE" id="PS51471"/>
    </source>
</evidence>
<dbReference type="AlphaFoldDB" id="A0A067SJU3"/>
<accession>A0A067SJU3</accession>
<dbReference type="PANTHER" id="PTHR33099:SF11">
    <property type="entry name" value="FE2OG DIOXYGENASE DOMAIN-CONTAINING PROTEIN"/>
    <property type="match status" value="1"/>
</dbReference>
<dbReference type="HOGENOM" id="CLU_019613_0_1_1"/>